<dbReference type="RefSeq" id="WP_338239306.1">
    <property type="nucleotide sequence ID" value="NZ_BQKE01000004.1"/>
</dbReference>
<keyword evidence="3" id="KW-0418">Kinase</keyword>
<dbReference type="InterPro" id="IPR011611">
    <property type="entry name" value="PfkB_dom"/>
</dbReference>
<evidence type="ECO:0000256" key="2">
    <source>
        <dbReference type="ARBA" id="ARBA00022679"/>
    </source>
</evidence>
<accession>A0AAN5APD5</accession>
<gene>
    <name evidence="5" type="ORF">PEDI_47780</name>
</gene>
<evidence type="ECO:0000313" key="6">
    <source>
        <dbReference type="Proteomes" id="UP001310022"/>
    </source>
</evidence>
<evidence type="ECO:0000259" key="4">
    <source>
        <dbReference type="Pfam" id="PF00294"/>
    </source>
</evidence>
<dbReference type="InterPro" id="IPR029056">
    <property type="entry name" value="Ribokinase-like"/>
</dbReference>
<evidence type="ECO:0000313" key="5">
    <source>
        <dbReference type="EMBL" id="GJM64226.1"/>
    </source>
</evidence>
<feature type="domain" description="Carbohydrate kinase PfkB" evidence="4">
    <location>
        <begin position="7"/>
        <end position="308"/>
    </location>
</feature>
<sequence length="332" mass="36847">MGRIITFGEILLCLSAPGAARLKQSKILEIDFGGAEANVAVSLAQFEEEVSFVSRLPENDMSAQAKMSLKSFGVDVKPILKGGNRMGLYYYENGAVYRSGKVIYDRDFSSMATIAPGMVDWDKVFEGADWFHWTGISPALSESAYYTTLEALKEAKFRGITISGDYNYRSNLWNWGKGHTEVMPELLQYCDIMSGIHPDVDIVKEGLSDALFEQAGEEMLGQYPNCKMVVFTSRGSVSASHNLWSGALYDGGKVYRSKQYNLTHIVDRVGTGDAFMAGLIYGLRNLKDKQEAVEFATASSALKHFIPGDQNICTIEEVHKLVYEDQRGLISR</sequence>
<dbReference type="GO" id="GO:0016301">
    <property type="term" value="F:kinase activity"/>
    <property type="evidence" value="ECO:0007669"/>
    <property type="project" value="UniProtKB-KW"/>
</dbReference>
<dbReference type="PANTHER" id="PTHR43320">
    <property type="entry name" value="SUGAR KINASE"/>
    <property type="match status" value="1"/>
</dbReference>
<dbReference type="Proteomes" id="UP001310022">
    <property type="component" value="Unassembled WGS sequence"/>
</dbReference>
<dbReference type="CDD" id="cd01166">
    <property type="entry name" value="KdgK"/>
    <property type="match status" value="1"/>
</dbReference>
<reference evidence="5 6" key="1">
    <citation type="submission" date="2021-12" db="EMBL/GenBank/DDBJ databases">
        <title>Genome sequencing of bacteria with rrn-lacking chromosome and rrn-plasmid.</title>
        <authorList>
            <person name="Anda M."/>
            <person name="Iwasaki W."/>
        </authorList>
    </citation>
    <scope>NUCLEOTIDE SEQUENCE [LARGE SCALE GENOMIC DNA]</scope>
    <source>
        <strain evidence="5 6">NBRC 15940</strain>
    </source>
</reference>
<organism evidence="5 6">
    <name type="scientific">Persicobacter diffluens</name>
    <dbReference type="NCBI Taxonomy" id="981"/>
    <lineage>
        <taxon>Bacteria</taxon>
        <taxon>Pseudomonadati</taxon>
        <taxon>Bacteroidota</taxon>
        <taxon>Cytophagia</taxon>
        <taxon>Cytophagales</taxon>
        <taxon>Persicobacteraceae</taxon>
        <taxon>Persicobacter</taxon>
    </lineage>
</organism>
<dbReference type="Pfam" id="PF00294">
    <property type="entry name" value="PfkB"/>
    <property type="match status" value="1"/>
</dbReference>
<dbReference type="Gene3D" id="3.40.1190.20">
    <property type="match status" value="1"/>
</dbReference>
<dbReference type="SUPFAM" id="SSF53613">
    <property type="entry name" value="Ribokinase-like"/>
    <property type="match status" value="1"/>
</dbReference>
<dbReference type="InterPro" id="IPR052700">
    <property type="entry name" value="Carb_kinase_PfkB-like"/>
</dbReference>
<keyword evidence="6" id="KW-1185">Reference proteome</keyword>
<proteinExistence type="inferred from homology"/>
<comment type="similarity">
    <text evidence="1">Belongs to the carbohydrate kinase PfkB family.</text>
</comment>
<dbReference type="PANTHER" id="PTHR43320:SF2">
    <property type="entry name" value="2-DEHYDRO-3-DEOXYGLUCONOKINASE_2-DEHYDRO-3-DEOXYGALACTONOKINASE"/>
    <property type="match status" value="1"/>
</dbReference>
<keyword evidence="2" id="KW-0808">Transferase</keyword>
<evidence type="ECO:0000256" key="1">
    <source>
        <dbReference type="ARBA" id="ARBA00010688"/>
    </source>
</evidence>
<dbReference type="EMBL" id="BQKE01000004">
    <property type="protein sequence ID" value="GJM64226.1"/>
    <property type="molecule type" value="Genomic_DNA"/>
</dbReference>
<comment type="caution">
    <text evidence="5">The sequence shown here is derived from an EMBL/GenBank/DDBJ whole genome shotgun (WGS) entry which is preliminary data.</text>
</comment>
<protein>
    <submittedName>
        <fullName evidence="5">2-dehydro-3-deoxygluconokinase</fullName>
    </submittedName>
</protein>
<dbReference type="AlphaFoldDB" id="A0AAN5APD5"/>
<name>A0AAN5APD5_9BACT</name>
<evidence type="ECO:0000256" key="3">
    <source>
        <dbReference type="ARBA" id="ARBA00022777"/>
    </source>
</evidence>